<dbReference type="AlphaFoldDB" id="A0A544VTQ2"/>
<keyword evidence="5" id="KW-0804">Transcription</keyword>
<keyword evidence="3" id="KW-0731">Sigma factor</keyword>
<dbReference type="GO" id="GO:0016987">
    <property type="term" value="F:sigma factor activity"/>
    <property type="evidence" value="ECO:0007669"/>
    <property type="project" value="UniProtKB-KW"/>
</dbReference>
<protein>
    <submittedName>
        <fullName evidence="8">RNA polymerase sigma factor</fullName>
    </submittedName>
</protein>
<dbReference type="Gene3D" id="1.10.10.10">
    <property type="entry name" value="Winged helix-like DNA-binding domain superfamily/Winged helix DNA-binding domain"/>
    <property type="match status" value="1"/>
</dbReference>
<dbReference type="GO" id="GO:0006352">
    <property type="term" value="P:DNA-templated transcription initiation"/>
    <property type="evidence" value="ECO:0007669"/>
    <property type="project" value="InterPro"/>
</dbReference>
<comment type="similarity">
    <text evidence="1">Belongs to the sigma-70 factor family. ECF subfamily.</text>
</comment>
<dbReference type="InterPro" id="IPR007627">
    <property type="entry name" value="RNA_pol_sigma70_r2"/>
</dbReference>
<accession>A0A544VTQ2</accession>
<dbReference type="PANTHER" id="PTHR43133:SF8">
    <property type="entry name" value="RNA POLYMERASE SIGMA FACTOR HI_1459-RELATED"/>
    <property type="match status" value="1"/>
</dbReference>
<dbReference type="InterPro" id="IPR036388">
    <property type="entry name" value="WH-like_DNA-bd_sf"/>
</dbReference>
<evidence type="ECO:0000313" key="9">
    <source>
        <dbReference type="Proteomes" id="UP000315759"/>
    </source>
</evidence>
<dbReference type="RefSeq" id="WP_142555137.1">
    <property type="nucleotide sequence ID" value="NZ_VIFX01000046.1"/>
</dbReference>
<evidence type="ECO:0000256" key="1">
    <source>
        <dbReference type="ARBA" id="ARBA00010641"/>
    </source>
</evidence>
<name>A0A544VTQ2_9MYCO</name>
<evidence type="ECO:0000256" key="4">
    <source>
        <dbReference type="ARBA" id="ARBA00023125"/>
    </source>
</evidence>
<dbReference type="EMBL" id="VIFX01000046">
    <property type="protein sequence ID" value="TQR83361.1"/>
    <property type="molecule type" value="Genomic_DNA"/>
</dbReference>
<evidence type="ECO:0000256" key="5">
    <source>
        <dbReference type="ARBA" id="ARBA00023163"/>
    </source>
</evidence>
<feature type="domain" description="RNA polymerase sigma-70 region 2" evidence="6">
    <location>
        <begin position="34"/>
        <end position="99"/>
    </location>
</feature>
<reference evidence="8 9" key="1">
    <citation type="submission" date="2018-10" db="EMBL/GenBank/DDBJ databases">
        <title>Draft genome of Mycobacterium hodleri strain B.</title>
        <authorList>
            <person name="Amande T.J."/>
            <person name="Mcgenity T.J."/>
        </authorList>
    </citation>
    <scope>NUCLEOTIDE SEQUENCE [LARGE SCALE GENOMIC DNA]</scope>
    <source>
        <strain evidence="8 9">B</strain>
    </source>
</reference>
<dbReference type="InterPro" id="IPR013249">
    <property type="entry name" value="RNA_pol_sigma70_r4_t2"/>
</dbReference>
<evidence type="ECO:0000256" key="2">
    <source>
        <dbReference type="ARBA" id="ARBA00023015"/>
    </source>
</evidence>
<dbReference type="Gene3D" id="1.10.1740.10">
    <property type="match status" value="1"/>
</dbReference>
<dbReference type="SUPFAM" id="SSF88946">
    <property type="entry name" value="Sigma2 domain of RNA polymerase sigma factors"/>
    <property type="match status" value="1"/>
</dbReference>
<dbReference type="InterPro" id="IPR039425">
    <property type="entry name" value="RNA_pol_sigma-70-like"/>
</dbReference>
<sequence length="191" mass="21153">MTTASGGGRIADAGDDALLRAAALGDREAFEVVVHRYGPPLHRYARRLVANEADAADVVQATFIAAWRQLATFQGRSSLKTWLFSICSHKITDNYRVKRAQPIDDQLMEAIPAPQRSSDPFTAASNTAFLAALEAALAELPYRQRASWVLREIESMTFPEIGTALDMSPDAARGHHFRATATLRTRLERWQ</sequence>
<dbReference type="Pfam" id="PF04542">
    <property type="entry name" value="Sigma70_r2"/>
    <property type="match status" value="1"/>
</dbReference>
<dbReference type="InterPro" id="IPR014284">
    <property type="entry name" value="RNA_pol_sigma-70_dom"/>
</dbReference>
<dbReference type="Proteomes" id="UP000315759">
    <property type="component" value="Unassembled WGS sequence"/>
</dbReference>
<gene>
    <name evidence="8" type="ORF">D8S82_27485</name>
</gene>
<proteinExistence type="inferred from homology"/>
<dbReference type="InterPro" id="IPR013325">
    <property type="entry name" value="RNA_pol_sigma_r2"/>
</dbReference>
<keyword evidence="4" id="KW-0238">DNA-binding</keyword>
<keyword evidence="9" id="KW-1185">Reference proteome</keyword>
<feature type="domain" description="RNA polymerase sigma factor 70 region 4 type 2" evidence="7">
    <location>
        <begin position="131"/>
        <end position="180"/>
    </location>
</feature>
<keyword evidence="2" id="KW-0805">Transcription regulation</keyword>
<evidence type="ECO:0000313" key="8">
    <source>
        <dbReference type="EMBL" id="TQR83361.1"/>
    </source>
</evidence>
<evidence type="ECO:0000256" key="3">
    <source>
        <dbReference type="ARBA" id="ARBA00023082"/>
    </source>
</evidence>
<dbReference type="GO" id="GO:0003677">
    <property type="term" value="F:DNA binding"/>
    <property type="evidence" value="ECO:0007669"/>
    <property type="project" value="UniProtKB-KW"/>
</dbReference>
<organism evidence="8 9">
    <name type="scientific">Mycolicibacterium hodleri</name>
    <dbReference type="NCBI Taxonomy" id="49897"/>
    <lineage>
        <taxon>Bacteria</taxon>
        <taxon>Bacillati</taxon>
        <taxon>Actinomycetota</taxon>
        <taxon>Actinomycetes</taxon>
        <taxon>Mycobacteriales</taxon>
        <taxon>Mycobacteriaceae</taxon>
        <taxon>Mycolicibacterium</taxon>
    </lineage>
</organism>
<comment type="caution">
    <text evidence="8">The sequence shown here is derived from an EMBL/GenBank/DDBJ whole genome shotgun (WGS) entry which is preliminary data.</text>
</comment>
<evidence type="ECO:0000259" key="7">
    <source>
        <dbReference type="Pfam" id="PF08281"/>
    </source>
</evidence>
<dbReference type="InterPro" id="IPR013324">
    <property type="entry name" value="RNA_pol_sigma_r3/r4-like"/>
</dbReference>
<evidence type="ECO:0000259" key="6">
    <source>
        <dbReference type="Pfam" id="PF04542"/>
    </source>
</evidence>
<dbReference type="NCBIfam" id="TIGR02937">
    <property type="entry name" value="sigma70-ECF"/>
    <property type="match status" value="1"/>
</dbReference>
<dbReference type="PANTHER" id="PTHR43133">
    <property type="entry name" value="RNA POLYMERASE ECF-TYPE SIGMA FACTO"/>
    <property type="match status" value="1"/>
</dbReference>
<dbReference type="Pfam" id="PF08281">
    <property type="entry name" value="Sigma70_r4_2"/>
    <property type="match status" value="1"/>
</dbReference>
<dbReference type="SUPFAM" id="SSF88659">
    <property type="entry name" value="Sigma3 and sigma4 domains of RNA polymerase sigma factors"/>
    <property type="match status" value="1"/>
</dbReference>